<dbReference type="AlphaFoldDB" id="A0A5C1NJ14"/>
<accession>A0A5C1NJ14</accession>
<dbReference type="KEGG" id="hbh:E4T21_09495"/>
<proteinExistence type="predicted"/>
<sequence length="177" mass="20073">MPEQTTQRPLIKDRQLAQDEWVRHDEESVPANARALVRLDVWLGAEDRSSIAPWLPSDTELDSATVAALKEAPLIAVDFPKFTDGRGYSLARVLRERHGYTGEIRAVGDVLIDQLFWMSRCGINAFSLREDQIVEDALNSLNIFSRHYQVSVDNPEPMFLRRQREAREAAKAEVALA</sequence>
<keyword evidence="2" id="KW-1185">Reference proteome</keyword>
<dbReference type="OrthoDB" id="9800421at2"/>
<name>A0A5C1NJ14_9GAMM</name>
<dbReference type="InterPro" id="IPR008318">
    <property type="entry name" value="UCP030820"/>
</dbReference>
<organism evidence="1 2">
    <name type="scientific">Halomonas binhaiensis</name>
    <dbReference type="NCBI Taxonomy" id="2562282"/>
    <lineage>
        <taxon>Bacteria</taxon>
        <taxon>Pseudomonadati</taxon>
        <taxon>Pseudomonadota</taxon>
        <taxon>Gammaproteobacteria</taxon>
        <taxon>Oceanospirillales</taxon>
        <taxon>Halomonadaceae</taxon>
        <taxon>Halomonas</taxon>
    </lineage>
</organism>
<evidence type="ECO:0000313" key="2">
    <source>
        <dbReference type="Proteomes" id="UP000324285"/>
    </source>
</evidence>
<reference evidence="1" key="1">
    <citation type="submission" date="2021-02" db="EMBL/GenBank/DDBJ databases">
        <title>Strain Y2R2, a novel species of the genus Halomonas.</title>
        <authorList>
            <person name="Huang H."/>
        </authorList>
    </citation>
    <scope>NUCLEOTIDE SEQUENCE</scope>
    <source>
        <strain evidence="1">Y2R2</strain>
    </source>
</reference>
<dbReference type="PIRSF" id="PIRSF030820">
    <property type="entry name" value="UCP030820"/>
    <property type="match status" value="1"/>
</dbReference>
<dbReference type="EMBL" id="CP038437">
    <property type="protein sequence ID" value="QEM81759.1"/>
    <property type="molecule type" value="Genomic_DNA"/>
</dbReference>
<gene>
    <name evidence="1" type="ORF">E4T21_09495</name>
</gene>
<protein>
    <submittedName>
        <fullName evidence="1">DUF934 domain-containing protein</fullName>
    </submittedName>
</protein>
<dbReference type="Pfam" id="PF06073">
    <property type="entry name" value="DUF934"/>
    <property type="match status" value="1"/>
</dbReference>
<dbReference type="RefSeq" id="WP_149284770.1">
    <property type="nucleotide sequence ID" value="NZ_CP038437.2"/>
</dbReference>
<dbReference type="Proteomes" id="UP000324285">
    <property type="component" value="Chromosome"/>
</dbReference>
<evidence type="ECO:0000313" key="1">
    <source>
        <dbReference type="EMBL" id="QEM81759.1"/>
    </source>
</evidence>